<dbReference type="PANTHER" id="PTHR17695:SF11">
    <property type="entry name" value="SMALL SUBUNIT PROCESSOME COMPONENT 20 HOMOLOG"/>
    <property type="match status" value="1"/>
</dbReference>
<dbReference type="GO" id="GO:0030686">
    <property type="term" value="C:90S preribosome"/>
    <property type="evidence" value="ECO:0007669"/>
    <property type="project" value="TreeGrafter"/>
</dbReference>
<dbReference type="Pfam" id="PF20416">
    <property type="entry name" value="UTP20"/>
    <property type="match status" value="1"/>
</dbReference>
<gene>
    <name evidence="2" type="ORF">Prudu_008587</name>
</gene>
<dbReference type="InterPro" id="IPR052575">
    <property type="entry name" value="SSU_processome_comp_20"/>
</dbReference>
<evidence type="ECO:0000259" key="1">
    <source>
        <dbReference type="Pfam" id="PF20416"/>
    </source>
</evidence>
<dbReference type="Gene3D" id="1.25.10.10">
    <property type="entry name" value="Leucine-rich Repeat Variant"/>
    <property type="match status" value="1"/>
</dbReference>
<dbReference type="EMBL" id="AP019299">
    <property type="protein sequence ID" value="BBG99024.1"/>
    <property type="molecule type" value="Genomic_DNA"/>
</dbReference>
<dbReference type="InterPro" id="IPR046523">
    <property type="entry name" value="UTP20_dom"/>
</dbReference>
<reference evidence="2" key="1">
    <citation type="journal article" date="2019" name="Science">
        <title>Mutation of a bHLH transcription factor allowed almond domestication.</title>
        <authorList>
            <person name="Sanchez-Perez R."/>
            <person name="Pavan S."/>
            <person name="Mazzeo R."/>
            <person name="Moldovan C."/>
            <person name="Aiese Cigliano R."/>
            <person name="Del Cueto J."/>
            <person name="Ricciardi F."/>
            <person name="Lotti C."/>
            <person name="Ricciardi L."/>
            <person name="Dicenta F."/>
            <person name="Lopez-Marques R.L."/>
            <person name="Lindberg Moller B."/>
        </authorList>
    </citation>
    <scope>NUCLEOTIDE SEQUENCE</scope>
</reference>
<organism evidence="2">
    <name type="scientific">Prunus dulcis</name>
    <name type="common">Almond</name>
    <name type="synonym">Amygdalus dulcis</name>
    <dbReference type="NCBI Taxonomy" id="3755"/>
    <lineage>
        <taxon>Eukaryota</taxon>
        <taxon>Viridiplantae</taxon>
        <taxon>Streptophyta</taxon>
        <taxon>Embryophyta</taxon>
        <taxon>Tracheophyta</taxon>
        <taxon>Spermatophyta</taxon>
        <taxon>Magnoliopsida</taxon>
        <taxon>eudicotyledons</taxon>
        <taxon>Gunneridae</taxon>
        <taxon>Pentapetalae</taxon>
        <taxon>rosids</taxon>
        <taxon>fabids</taxon>
        <taxon>Rosales</taxon>
        <taxon>Rosaceae</taxon>
        <taxon>Amygdaloideae</taxon>
        <taxon>Amygdaleae</taxon>
        <taxon>Prunus</taxon>
    </lineage>
</organism>
<dbReference type="InterPro" id="IPR011989">
    <property type="entry name" value="ARM-like"/>
</dbReference>
<dbReference type="SUPFAM" id="SSF48371">
    <property type="entry name" value="ARM repeat"/>
    <property type="match status" value="1"/>
</dbReference>
<name>A0A4Y1R4P5_PRUDU</name>
<feature type="domain" description="U3 small nucleolar RNA-associated protein 20" evidence="1">
    <location>
        <begin position="120"/>
        <end position="190"/>
    </location>
</feature>
<evidence type="ECO:0000313" key="2">
    <source>
        <dbReference type="EMBL" id="BBG99024.1"/>
    </source>
</evidence>
<dbReference type="GO" id="GO:0032040">
    <property type="term" value="C:small-subunit processome"/>
    <property type="evidence" value="ECO:0007669"/>
    <property type="project" value="TreeGrafter"/>
</dbReference>
<dbReference type="PANTHER" id="PTHR17695">
    <property type="entry name" value="SMALL SUBUNIT PROCESSOME COMPONENT 20 HOMOLOG"/>
    <property type="match status" value="1"/>
</dbReference>
<accession>A0A4Y1R4P5</accession>
<proteinExistence type="predicted"/>
<protein>
    <recommendedName>
        <fullName evidence="1">U3 small nucleolar RNA-associated protein 20 domain-containing protein</fullName>
    </recommendedName>
</protein>
<dbReference type="InterPro" id="IPR016024">
    <property type="entry name" value="ARM-type_fold"/>
</dbReference>
<dbReference type="AlphaFoldDB" id="A0A4Y1R4P5"/>
<sequence>MLLEEHEGKGEHVKNVCIEALASISCHMEWNSYYSLLMRCFNEMIKNPNKQKLLLRLICSVLDQFHFSDAKDSLDNVSNTGTTDSGTSILRRCSTVSANEIQTCLQKVVLPKIHKLLSDSEKVNANINLAALRVLRLLPGDVMDSQLPSIVHRISNFLKNRLESIREEARSALAACLKELGLEYLHFIVKNDILGDVAEEKDVEKIASKMKETKKQKSFETLRLIAQSITFKSHALKLLSPVTAQLRNI</sequence>